<gene>
    <name evidence="2" type="ORF">DPRO_1777</name>
</gene>
<protein>
    <submittedName>
        <fullName evidence="2">Uncharacterized protein</fullName>
    </submittedName>
</protein>
<keyword evidence="1" id="KW-0472">Membrane</keyword>
<sequence>MTIARSFFAVVFPLSIMILSIGLALPAVGMH</sequence>
<name>A0A2C8F8D9_9BACT</name>
<dbReference type="AlphaFoldDB" id="A0A2C8F8D9"/>
<evidence type="ECO:0000256" key="1">
    <source>
        <dbReference type="SAM" id="Phobius"/>
    </source>
</evidence>
<evidence type="ECO:0000313" key="2">
    <source>
        <dbReference type="EMBL" id="SOB58677.1"/>
    </source>
</evidence>
<proteinExistence type="predicted"/>
<dbReference type="Proteomes" id="UP000219215">
    <property type="component" value="Chromosome DPRO"/>
</dbReference>
<feature type="transmembrane region" description="Helical" evidence="1">
    <location>
        <begin position="7"/>
        <end position="28"/>
    </location>
</feature>
<dbReference type="KEGG" id="pprf:DPRO_1777"/>
<keyword evidence="1" id="KW-0812">Transmembrane</keyword>
<accession>A0A2C8F8D9</accession>
<keyword evidence="1" id="KW-1133">Transmembrane helix</keyword>
<dbReference type="EMBL" id="LT907975">
    <property type="protein sequence ID" value="SOB58677.1"/>
    <property type="molecule type" value="Genomic_DNA"/>
</dbReference>
<evidence type="ECO:0000313" key="3">
    <source>
        <dbReference type="Proteomes" id="UP000219215"/>
    </source>
</evidence>
<keyword evidence="3" id="KW-1185">Reference proteome</keyword>
<reference evidence="3" key="1">
    <citation type="submission" date="2017-09" db="EMBL/GenBank/DDBJ databases">
        <authorList>
            <person name="Regsiter A."/>
            <person name="William W."/>
        </authorList>
    </citation>
    <scope>NUCLEOTIDE SEQUENCE [LARGE SCALE GENOMIC DNA]</scope>
    <source>
        <strain evidence="3">500-1</strain>
    </source>
</reference>
<organism evidence="2 3">
    <name type="scientific">Pseudodesulfovibrio profundus</name>
    <dbReference type="NCBI Taxonomy" id="57320"/>
    <lineage>
        <taxon>Bacteria</taxon>
        <taxon>Pseudomonadati</taxon>
        <taxon>Thermodesulfobacteriota</taxon>
        <taxon>Desulfovibrionia</taxon>
        <taxon>Desulfovibrionales</taxon>
        <taxon>Desulfovibrionaceae</taxon>
    </lineage>
</organism>